<dbReference type="PANTHER" id="PTHR24273">
    <property type="entry name" value="FI04643P-RELATED"/>
    <property type="match status" value="1"/>
</dbReference>
<dbReference type="SMART" id="SM00042">
    <property type="entry name" value="CUB"/>
    <property type="match status" value="2"/>
</dbReference>
<feature type="domain" description="HYR" evidence="6">
    <location>
        <begin position="200"/>
        <end position="282"/>
    </location>
</feature>
<dbReference type="PANTHER" id="PTHR24273:SF32">
    <property type="entry name" value="HYALIN"/>
    <property type="match status" value="1"/>
</dbReference>
<feature type="domain" description="HYR" evidence="6">
    <location>
        <begin position="934"/>
        <end position="1013"/>
    </location>
</feature>
<dbReference type="InterPro" id="IPR002172">
    <property type="entry name" value="LDrepeatLR_classA_rpt"/>
</dbReference>
<feature type="domain" description="HYR" evidence="6">
    <location>
        <begin position="772"/>
        <end position="851"/>
    </location>
</feature>
<keyword evidence="2 3" id="KW-1015">Disulfide bond</keyword>
<dbReference type="Gene3D" id="4.10.400.10">
    <property type="entry name" value="Low-density Lipoprotein Receptor"/>
    <property type="match status" value="1"/>
</dbReference>
<dbReference type="CDD" id="cd00041">
    <property type="entry name" value="CUB"/>
    <property type="match status" value="2"/>
</dbReference>
<dbReference type="Pfam" id="PF02494">
    <property type="entry name" value="HYR"/>
    <property type="match status" value="16"/>
</dbReference>
<feature type="domain" description="HYR" evidence="6">
    <location>
        <begin position="852"/>
        <end position="933"/>
    </location>
</feature>
<sequence length="1972" mass="209922">MGTRSEDYSVDFSPSIHEFLDPRGSYGVRNFHRGPKALHANNRPKFRAGEPSAGFSWLLILAVVAVTVVILALIIGVPLAVIFGVVLPNSSTEPATQATTTVVTTTVTRAPTQPRPTVAPPRRVLQVLCPANINMGTDDGQAYAVSNWSLPTVLSPTGQVQMTSTAQPNSQFPIGTHSVQYTVTDAANNRGTCSFLVTVFDDDPPSIQCPPNMTVPTDQGSRSARVNFTLPIVTENSNIPVTWYMTDRPGDHFLIGRHPVTFVVQDGANNEGRCTFIICVEDREGPRVTCPGDITAFTNSPLGSAQATWPLPTAFDNSLTSTQSMCFPASGSLFLYGLTSVNCSASDIAGNSGTCMFKVNIQFNDTQPPVFAGCPGDIQQNATMNMSSAVVTWVSPTTSDNSLEPPTVTSNIQANTSLLIGTYVVMYTAEDAVGNVATCKFTVEVIDVEDPVITCPADFSNNTNDGQAYAIVSLPAPTTSDNSVTNLTVTTNPCGPSPTLNIGNNVVVYTVRDNSGNIASCNTTVMILDNEPPKIMCRSVYTVRADQGQSFGNVSLPPPELLIDNSGGDIGVTTSPANNSMLDIGMNSVVYTATDPSGNMASCNLSVSVVDFETPDLSCPDDVNTTTDARMPTARVNFTATVIDNSGISAVASDYPSGSAFPIGDTLVTFNATDTAGNRATCNFTITVRDEEDPEITCPAHLSPNTDSGRATATVDLPNAVTTDNSMTNLSVTTDPSGSLTLNIGIHTVTYTVTDESGNSASCNITVTVRDVEPPTALPPPNFEIPTDPGKAYATVSLPLPTNVIDNSGGEVTITTSQANNSILDIGPIQVTYNVTDPYGNNYTFTIVITVVDEDPPVLICPDDNITFTDAGQAFATVTFDPRNLTDNDRNMPNLTADPTGNMFNIGSTNVTLTARDRSGNMKNCTFTITVQDNEDPDISCPASFNQSADKGQANTTVIFPSATASDNSMTVTVTSVPSGSATLSIGRHTVIYTAMDDSRNAALCNLTVTVVDMELPTATPPPNFETLTDPGKPSAVVSLPLPTNVMDNSEGEVNITTSPANNSVLDIGTNKVTYMLTDPSGNTLTFNISVVVRDEEPPVLTCPEDNVTSTDLGEAFANVTFQPKNLTDNDGKIPSLMSNFSGNLFSIGSTIVTLIAEDGAGNMNNCTFTITVRDIEDPDIMCPANFNRSADRGRANTTVILPNATASDNSMESVTVTSVLSGAVILGIGNHMVTYAATDTSNNTAMCNLTVTITDMELPTLTPPLDFEVLTDPGKPNAIVSLPLPTNIMDNSGGEVNITTSPVNNSMLDIGTNEVMYMATDSSGNTVMFSINVTVIDEEPPVLICPNDNVTSTDAGEIFATITLQPRNLTDNDGNRPTLMSNASSNMFNIGLTIITLTAEDGSGNTNNCTFTITVQDDVPPTLECPSEVIVYSNHLSIPLQFSGVATWTVNVSDNSRLPLMRNDSTHQSGSVFNVSSTTVTHTAVDAFNNSQQCSFNVTVVGFQNTLCTSSTSLNLTELSGTGVGYFVLSPSYDVGLPYPNMQECILRVSAPSGSHVRMRFITFDTELSDLLTVGSGLDETDRTTSLAVYSGMLPAITNGSNHAKDRVFDGDSIWLNFTSDVSTPKPASGFLLQLYSTTNPRDLYPDSYSFCAEFDGFPCLNGTCVNISKRCDGSNDCLSGEDEVNCPPSCQMELTENVGFTLDGVSHIDIVSVNYPGEYRPCNASWNIDSTSVVSLRLVVMDIQLGAGDRLYAINQATGSQVTPDIDSPISLHLTNGTRFALVFVSGGGVGRGFWVRVWRYTSAGSSFDFPAYCELALHGVQCGEDQCLQGRTRCNRYKDCAANNDEHMCGQTADCGNTIISLGGPGSTYTLTSFNYPADYVTGINCQYMVTTSAAKIRVSFRDVEIDVGTTDYLHIGNGDTVSDATELLCLNNFFLPADLVSDGNQLWIQFMSDGFINRRGFWIELVAE</sequence>
<feature type="domain" description="HYR" evidence="6">
    <location>
        <begin position="448"/>
        <end position="529"/>
    </location>
</feature>
<feature type="disulfide bond" evidence="3">
    <location>
        <begin position="1825"/>
        <end position="1843"/>
    </location>
</feature>
<dbReference type="GeneID" id="110973181"/>
<evidence type="ECO:0000259" key="6">
    <source>
        <dbReference type="PROSITE" id="PS50825"/>
    </source>
</evidence>
<feature type="domain" description="HYR" evidence="6">
    <location>
        <begin position="691"/>
        <end position="771"/>
    </location>
</feature>
<dbReference type="InterPro" id="IPR000859">
    <property type="entry name" value="CUB_dom"/>
</dbReference>
<evidence type="ECO:0000313" key="7">
    <source>
        <dbReference type="Proteomes" id="UP000694845"/>
    </source>
</evidence>
<dbReference type="Gene3D" id="2.60.120.290">
    <property type="entry name" value="Spermadhesin, CUB domain"/>
    <property type="match status" value="2"/>
</dbReference>
<dbReference type="Gene3D" id="2.60.40.10">
    <property type="entry name" value="Immunoglobulins"/>
    <property type="match status" value="1"/>
</dbReference>
<feature type="domain" description="HYR" evidence="6">
    <location>
        <begin position="364"/>
        <end position="447"/>
    </location>
</feature>
<keyword evidence="4" id="KW-1133">Transmembrane helix</keyword>
<feature type="transmembrane region" description="Helical" evidence="4">
    <location>
        <begin position="55"/>
        <end position="87"/>
    </location>
</feature>
<feature type="domain" description="HYR" evidence="6">
    <location>
        <begin position="610"/>
        <end position="690"/>
    </location>
</feature>
<dbReference type="PROSITE" id="PS01180">
    <property type="entry name" value="CUB"/>
    <property type="match status" value="2"/>
</dbReference>
<dbReference type="InterPro" id="IPR003410">
    <property type="entry name" value="HYR_dom"/>
</dbReference>
<organism evidence="7 8">
    <name type="scientific">Acanthaster planci</name>
    <name type="common">Crown-of-thorns starfish</name>
    <dbReference type="NCBI Taxonomy" id="133434"/>
    <lineage>
        <taxon>Eukaryota</taxon>
        <taxon>Metazoa</taxon>
        <taxon>Echinodermata</taxon>
        <taxon>Eleutherozoa</taxon>
        <taxon>Asterozoa</taxon>
        <taxon>Asteroidea</taxon>
        <taxon>Valvatacea</taxon>
        <taxon>Valvatida</taxon>
        <taxon>Acanthasteridae</taxon>
        <taxon>Acanthaster</taxon>
    </lineage>
</organism>
<feature type="domain" description="HYR" evidence="6">
    <location>
        <begin position="1337"/>
        <end position="1418"/>
    </location>
</feature>
<evidence type="ECO:0000259" key="5">
    <source>
        <dbReference type="PROSITE" id="PS01180"/>
    </source>
</evidence>
<feature type="domain" description="CUB" evidence="5">
    <location>
        <begin position="1858"/>
        <end position="1972"/>
    </location>
</feature>
<feature type="domain" description="HYR" evidence="6">
    <location>
        <begin position="116"/>
        <end position="199"/>
    </location>
</feature>
<dbReference type="InterPro" id="IPR036055">
    <property type="entry name" value="LDL_receptor-like_sf"/>
</dbReference>
<feature type="domain" description="HYR" evidence="6">
    <location>
        <begin position="530"/>
        <end position="609"/>
    </location>
</feature>
<comment type="caution">
    <text evidence="3">Lacks conserved residue(s) required for the propagation of feature annotation.</text>
</comment>
<dbReference type="SUPFAM" id="SSF49854">
    <property type="entry name" value="Spermadhesin, CUB domain"/>
    <property type="match status" value="2"/>
</dbReference>
<dbReference type="InterPro" id="IPR023415">
    <property type="entry name" value="LDLR_class-A_CS"/>
</dbReference>
<feature type="domain" description="HYR" evidence="6">
    <location>
        <begin position="1176"/>
        <end position="1256"/>
    </location>
</feature>
<feature type="disulfide bond" evidence="3">
    <location>
        <begin position="1673"/>
        <end position="1688"/>
    </location>
</feature>
<keyword evidence="7" id="KW-1185">Reference proteome</keyword>
<dbReference type="InterPro" id="IPR035914">
    <property type="entry name" value="Sperma_CUB_dom_sf"/>
</dbReference>
<dbReference type="PROSITE" id="PS01209">
    <property type="entry name" value="LDLRA_1"/>
    <property type="match status" value="1"/>
</dbReference>
<evidence type="ECO:0000256" key="4">
    <source>
        <dbReference type="SAM" id="Phobius"/>
    </source>
</evidence>
<evidence type="ECO:0000256" key="3">
    <source>
        <dbReference type="PROSITE-ProRule" id="PRU00124"/>
    </source>
</evidence>
<feature type="disulfide bond" evidence="3">
    <location>
        <begin position="1837"/>
        <end position="1852"/>
    </location>
</feature>
<feature type="domain" description="HYR" evidence="6">
    <location>
        <begin position="1094"/>
        <end position="1175"/>
    </location>
</feature>
<proteinExistence type="predicted"/>
<dbReference type="OMA" id="SVECSYT"/>
<protein>
    <submittedName>
        <fullName evidence="8">Hyalin-like</fullName>
    </submittedName>
</protein>
<keyword evidence="4" id="KW-0812">Transmembrane</keyword>
<dbReference type="PROSITE" id="PS50825">
    <property type="entry name" value="HYR"/>
    <property type="match status" value="15"/>
</dbReference>
<gene>
    <name evidence="8" type="primary">LOC110973181</name>
</gene>
<keyword evidence="1" id="KW-0677">Repeat</keyword>
<evidence type="ECO:0000313" key="8">
    <source>
        <dbReference type="RefSeq" id="XP_022079485.1"/>
    </source>
</evidence>
<feature type="domain" description="HYR" evidence="6">
    <location>
        <begin position="1419"/>
        <end position="1503"/>
    </location>
</feature>
<dbReference type="Pfam" id="PF00057">
    <property type="entry name" value="Ldl_recept_a"/>
    <property type="match status" value="1"/>
</dbReference>
<name>A0A8B7XHT9_ACAPL</name>
<evidence type="ECO:0000256" key="1">
    <source>
        <dbReference type="ARBA" id="ARBA00022737"/>
    </source>
</evidence>
<dbReference type="InterPro" id="IPR013783">
    <property type="entry name" value="Ig-like_fold"/>
</dbReference>
<feature type="domain" description="CUB" evidence="5">
    <location>
        <begin position="1509"/>
        <end position="1639"/>
    </location>
</feature>
<accession>A0A8B7XHT9</accession>
<dbReference type="CDD" id="cd00112">
    <property type="entry name" value="LDLa"/>
    <property type="match status" value="1"/>
</dbReference>
<reference evidence="8" key="1">
    <citation type="submission" date="2025-08" db="UniProtKB">
        <authorList>
            <consortium name="RefSeq"/>
        </authorList>
    </citation>
    <scope>IDENTIFICATION</scope>
</reference>
<dbReference type="PRINTS" id="PR00261">
    <property type="entry name" value="LDLRECEPTOR"/>
</dbReference>
<dbReference type="SMART" id="SM00192">
    <property type="entry name" value="LDLa"/>
    <property type="match status" value="2"/>
</dbReference>
<dbReference type="Proteomes" id="UP000694845">
    <property type="component" value="Unplaced"/>
</dbReference>
<keyword evidence="4" id="KW-0472">Membrane</keyword>
<dbReference type="RefSeq" id="XP_022079485.1">
    <property type="nucleotide sequence ID" value="XM_022223793.1"/>
</dbReference>
<dbReference type="OrthoDB" id="6116165at2759"/>
<dbReference type="SUPFAM" id="SSF57424">
    <property type="entry name" value="LDL receptor-like module"/>
    <property type="match status" value="1"/>
</dbReference>
<feature type="disulfide bond" evidence="3">
    <location>
        <begin position="1661"/>
        <end position="1679"/>
    </location>
</feature>
<dbReference type="KEGG" id="aplc:110973181"/>
<evidence type="ECO:0000256" key="2">
    <source>
        <dbReference type="ARBA" id="ARBA00023157"/>
    </source>
</evidence>
<dbReference type="Pfam" id="PF00431">
    <property type="entry name" value="CUB"/>
    <property type="match status" value="1"/>
</dbReference>
<feature type="domain" description="HYR" evidence="6">
    <location>
        <begin position="283"/>
        <end position="363"/>
    </location>
</feature>
<dbReference type="PROSITE" id="PS50068">
    <property type="entry name" value="LDLRA_2"/>
    <property type="match status" value="2"/>
</dbReference>